<accession>A0AC59YHG6</accession>
<reference evidence="1" key="1">
    <citation type="submission" date="2023-05" db="EMBL/GenBank/DDBJ databases">
        <authorList>
            <consortium name="ELIXIR-Norway"/>
        </authorList>
    </citation>
    <scope>NUCLEOTIDE SEQUENCE</scope>
</reference>
<dbReference type="EMBL" id="OX596099">
    <property type="protein sequence ID" value="CAM9705011.1"/>
    <property type="molecule type" value="Genomic_DNA"/>
</dbReference>
<evidence type="ECO:0000313" key="1">
    <source>
        <dbReference type="EMBL" id="CAM9705011.1"/>
    </source>
</evidence>
<reference evidence="1" key="2">
    <citation type="submission" date="2025-03" db="EMBL/GenBank/DDBJ databases">
        <authorList>
            <consortium name="ELIXIR-Norway"/>
            <consortium name="Elixir Norway"/>
        </authorList>
    </citation>
    <scope>NUCLEOTIDE SEQUENCE</scope>
</reference>
<protein>
    <submittedName>
        <fullName evidence="1">Uncharacterized protein</fullName>
    </submittedName>
</protein>
<proteinExistence type="predicted"/>
<dbReference type="Proteomes" id="UP001162501">
    <property type="component" value="Chromosome 15"/>
</dbReference>
<gene>
    <name evidence="1" type="ORF">MRATA1EN22A_LOCUS6290</name>
</gene>
<name>A0AC59YHG6_RANTA</name>
<organism evidence="1 2">
    <name type="scientific">Rangifer tarandus platyrhynchus</name>
    <name type="common">Svalbard reindeer</name>
    <dbReference type="NCBI Taxonomy" id="3082113"/>
    <lineage>
        <taxon>Eukaryota</taxon>
        <taxon>Metazoa</taxon>
        <taxon>Chordata</taxon>
        <taxon>Craniata</taxon>
        <taxon>Vertebrata</taxon>
        <taxon>Euteleostomi</taxon>
        <taxon>Mammalia</taxon>
        <taxon>Eutheria</taxon>
        <taxon>Laurasiatheria</taxon>
        <taxon>Artiodactyla</taxon>
        <taxon>Ruminantia</taxon>
        <taxon>Pecora</taxon>
        <taxon>Cervidae</taxon>
        <taxon>Odocoileinae</taxon>
        <taxon>Rangifer</taxon>
    </lineage>
</organism>
<evidence type="ECO:0000313" key="2">
    <source>
        <dbReference type="Proteomes" id="UP001162501"/>
    </source>
</evidence>
<sequence length="158" mass="17202">MVVLLWFRILKLILLPSPGCTPASEERRRSGAQMAPGHRPACCARLVLAGGRAALLPASPVHSQRRSEALFVSSLRAGAWTVVRFTHSTCTKATCSQTLTAFHALCPADDILGGTCQPRFLKAFGVFLSFQTKCWALCFNVNSEQWPLGPVTKNQTCN</sequence>